<dbReference type="Proteomes" id="UP000886998">
    <property type="component" value="Unassembled WGS sequence"/>
</dbReference>
<reference evidence="1" key="1">
    <citation type="submission" date="2020-08" db="EMBL/GenBank/DDBJ databases">
        <title>Multicomponent nature underlies the extraordinary mechanical properties of spider dragline silk.</title>
        <authorList>
            <person name="Kono N."/>
            <person name="Nakamura H."/>
            <person name="Mori M."/>
            <person name="Yoshida Y."/>
            <person name="Ohtoshi R."/>
            <person name="Malay A.D."/>
            <person name="Moran D.A.P."/>
            <person name="Tomita M."/>
            <person name="Numata K."/>
            <person name="Arakawa K."/>
        </authorList>
    </citation>
    <scope>NUCLEOTIDE SEQUENCE</scope>
</reference>
<dbReference type="AlphaFoldDB" id="A0A8X6X924"/>
<gene>
    <name evidence="1" type="ORF">TNIN_436831</name>
</gene>
<accession>A0A8X6X924</accession>
<name>A0A8X6X924_9ARAC</name>
<protein>
    <submittedName>
        <fullName evidence="1">Uncharacterized protein</fullName>
    </submittedName>
</protein>
<sequence>MSSRLGKEVNSLKFCAAFSLSTSLQMGAPTAPALGKVFRNAGEMGFHTVQGIRKPRGSNNLADCDRKERLAILSGKFTFKLKMKVSFMEFQVRPRALEHSSGWISKLELFPTQLKNYGKVLLMCELDRHFLKGNPLASSTLESVFIEEIASSLQGAPAIKSQI</sequence>
<evidence type="ECO:0000313" key="2">
    <source>
        <dbReference type="Proteomes" id="UP000886998"/>
    </source>
</evidence>
<keyword evidence="2" id="KW-1185">Reference proteome</keyword>
<evidence type="ECO:0000313" key="1">
    <source>
        <dbReference type="EMBL" id="GFY49343.1"/>
    </source>
</evidence>
<dbReference type="EMBL" id="BMAV01006966">
    <property type="protein sequence ID" value="GFY49343.1"/>
    <property type="molecule type" value="Genomic_DNA"/>
</dbReference>
<proteinExistence type="predicted"/>
<comment type="caution">
    <text evidence="1">The sequence shown here is derived from an EMBL/GenBank/DDBJ whole genome shotgun (WGS) entry which is preliminary data.</text>
</comment>
<organism evidence="1 2">
    <name type="scientific">Trichonephila inaurata madagascariensis</name>
    <dbReference type="NCBI Taxonomy" id="2747483"/>
    <lineage>
        <taxon>Eukaryota</taxon>
        <taxon>Metazoa</taxon>
        <taxon>Ecdysozoa</taxon>
        <taxon>Arthropoda</taxon>
        <taxon>Chelicerata</taxon>
        <taxon>Arachnida</taxon>
        <taxon>Araneae</taxon>
        <taxon>Araneomorphae</taxon>
        <taxon>Entelegynae</taxon>
        <taxon>Araneoidea</taxon>
        <taxon>Nephilidae</taxon>
        <taxon>Trichonephila</taxon>
        <taxon>Trichonephila inaurata</taxon>
    </lineage>
</organism>